<sequence>MARIETSPVTLLSSFQAAPSPRHARPRLAPAPGRDGIPSRAADGGPAEAAPPDWISPDGIPARPGRAIASSAGSAMLRRAISGVDGYLSSCCGVKPYSGDERCLLRYAALPSPGAYRLSDGTAVRPGDGVIDLHLWNEHIPPVPKAGPDLAWARLLARRMDHSLSLLAAAAATHPELRGAKAVRARTNFVGWGRHSESLSRLIGRFGFEDVDEGAASLPARVHDAFENVLIGALTWTHNPEALRRDKLIRQRRPVWMSTDLLRRRHSGR</sequence>
<organism evidence="3 4">
    <name type="scientific">Lichenibacterium minor</name>
    <dbReference type="NCBI Taxonomy" id="2316528"/>
    <lineage>
        <taxon>Bacteria</taxon>
        <taxon>Pseudomonadati</taxon>
        <taxon>Pseudomonadota</taxon>
        <taxon>Alphaproteobacteria</taxon>
        <taxon>Hyphomicrobiales</taxon>
        <taxon>Lichenihabitantaceae</taxon>
        <taxon>Lichenibacterium</taxon>
    </lineage>
</organism>
<feature type="compositionally biased region" description="Low complexity" evidence="1">
    <location>
        <begin position="17"/>
        <end position="34"/>
    </location>
</feature>
<proteinExistence type="predicted"/>
<name>A0A4Q2U5R0_9HYPH</name>
<dbReference type="OrthoDB" id="7064844at2"/>
<feature type="compositionally biased region" description="Low complexity" evidence="1">
    <location>
        <begin position="41"/>
        <end position="53"/>
    </location>
</feature>
<evidence type="ECO:0000259" key="2">
    <source>
        <dbReference type="Pfam" id="PF22790"/>
    </source>
</evidence>
<evidence type="ECO:0000313" key="3">
    <source>
        <dbReference type="EMBL" id="RYC31913.1"/>
    </source>
</evidence>
<keyword evidence="4" id="KW-1185">Reference proteome</keyword>
<feature type="compositionally biased region" description="Polar residues" evidence="1">
    <location>
        <begin position="7"/>
        <end position="16"/>
    </location>
</feature>
<feature type="region of interest" description="Disordered" evidence="1">
    <location>
        <begin position="1"/>
        <end position="62"/>
    </location>
</feature>
<dbReference type="AlphaFoldDB" id="A0A4Q2U5R0"/>
<reference evidence="3 4" key="1">
    <citation type="submission" date="2018-12" db="EMBL/GenBank/DDBJ databases">
        <authorList>
            <person name="Grouzdev D.S."/>
            <person name="Krutkina M.S."/>
        </authorList>
    </citation>
    <scope>NUCLEOTIDE SEQUENCE [LARGE SCALE GENOMIC DNA]</scope>
    <source>
        <strain evidence="3 4">RmlP026</strain>
    </source>
</reference>
<dbReference type="RefSeq" id="WP_129226367.1">
    <property type="nucleotide sequence ID" value="NZ_QYBB01000010.1"/>
</dbReference>
<evidence type="ECO:0000313" key="4">
    <source>
        <dbReference type="Proteomes" id="UP000290759"/>
    </source>
</evidence>
<dbReference type="Pfam" id="PF22790">
    <property type="entry name" value="YkoP"/>
    <property type="match status" value="1"/>
</dbReference>
<accession>A0A4Q2U5R0</accession>
<reference evidence="3 4" key="2">
    <citation type="submission" date="2019-02" db="EMBL/GenBank/DDBJ databases">
        <title>'Lichenibacterium ramalinii' gen. nov. sp. nov., 'Lichenibacterium minor' gen. nov. sp. nov.</title>
        <authorList>
            <person name="Pankratov T."/>
        </authorList>
    </citation>
    <scope>NUCLEOTIDE SEQUENCE [LARGE SCALE GENOMIC DNA]</scope>
    <source>
        <strain evidence="3 4">RmlP026</strain>
    </source>
</reference>
<evidence type="ECO:0000256" key="1">
    <source>
        <dbReference type="SAM" id="MobiDB-lite"/>
    </source>
</evidence>
<comment type="caution">
    <text evidence="3">The sequence shown here is derived from an EMBL/GenBank/DDBJ whole genome shotgun (WGS) entry which is preliminary data.</text>
</comment>
<feature type="domain" description="YkoP-like" evidence="2">
    <location>
        <begin position="79"/>
        <end position="265"/>
    </location>
</feature>
<protein>
    <recommendedName>
        <fullName evidence="2">YkoP-like domain-containing protein</fullName>
    </recommendedName>
</protein>
<dbReference type="EMBL" id="QYBB01000010">
    <property type="protein sequence ID" value="RYC31913.1"/>
    <property type="molecule type" value="Genomic_DNA"/>
</dbReference>
<dbReference type="InterPro" id="IPR054467">
    <property type="entry name" value="YkoP-like_dom"/>
</dbReference>
<gene>
    <name evidence="3" type="ORF">D3273_10795</name>
</gene>
<dbReference type="Proteomes" id="UP000290759">
    <property type="component" value="Unassembled WGS sequence"/>
</dbReference>